<name>A0AA97HQ56_9FLAO</name>
<gene>
    <name evidence="1" type="ORF">RNZ46_00245</name>
</gene>
<evidence type="ECO:0000313" key="2">
    <source>
        <dbReference type="Proteomes" id="UP001302486"/>
    </source>
</evidence>
<reference evidence="2" key="1">
    <citation type="submission" date="2024-06" db="EMBL/GenBank/DDBJ databases">
        <title>Hwangdonia haimaensis gen. nov., sp. nov., a member of the family Flavobacteriaceae isolated from the haima cold seep.</title>
        <authorList>
            <person name="Li J."/>
        </authorList>
    </citation>
    <scope>NUCLEOTIDE SEQUENCE [LARGE SCALE GENOMIC DNA]</scope>
    <source>
        <strain evidence="2">SCSIO 19198</strain>
    </source>
</reference>
<sequence>MTSIITGDIINSKKSSPKLWLQALKTILNSYGNSPLVWEIYRGDSFQLEIDPKDALKACILIKATIKQFENIDVRLAIGIGEKTYQSDKITESNGSAFVNSGECFEALKKTTLAIKSPFDEFDTTINIMLELAQLILNNWTSTSAILVKTTLENPDLNQNQLADILDRTQGNISQGLKRAGYDEISKLLHYYKTQIQHLC</sequence>
<protein>
    <submittedName>
        <fullName evidence="1">SatD family protein</fullName>
    </submittedName>
</protein>
<keyword evidence="2" id="KW-1185">Reference proteome</keyword>
<dbReference type="Proteomes" id="UP001302486">
    <property type="component" value="Chromosome"/>
</dbReference>
<dbReference type="RefSeq" id="WP_316983393.1">
    <property type="nucleotide sequence ID" value="NZ_CP136521.1"/>
</dbReference>
<dbReference type="InterPro" id="IPR032580">
    <property type="entry name" value="SatD"/>
</dbReference>
<proteinExistence type="predicted"/>
<organism evidence="1 2">
    <name type="scientific">Hwangdonia lutea</name>
    <dbReference type="NCBI Taxonomy" id="3075823"/>
    <lineage>
        <taxon>Bacteria</taxon>
        <taxon>Pseudomonadati</taxon>
        <taxon>Bacteroidota</taxon>
        <taxon>Flavobacteriia</taxon>
        <taxon>Flavobacteriales</taxon>
        <taxon>Flavobacteriaceae</taxon>
        <taxon>Hwangdonia</taxon>
    </lineage>
</organism>
<dbReference type="EMBL" id="CP136521">
    <property type="protein sequence ID" value="WOD43711.1"/>
    <property type="molecule type" value="Genomic_DNA"/>
</dbReference>
<dbReference type="KEGG" id="hws:RNZ46_00245"/>
<accession>A0AA97HQ56</accession>
<evidence type="ECO:0000313" key="1">
    <source>
        <dbReference type="EMBL" id="WOD43711.1"/>
    </source>
</evidence>
<dbReference type="Pfam" id="PF16264">
    <property type="entry name" value="SatD"/>
    <property type="match status" value="1"/>
</dbReference>
<dbReference type="AlphaFoldDB" id="A0AA97HQ56"/>